<dbReference type="SUPFAM" id="SSF53756">
    <property type="entry name" value="UDP-Glycosyltransferase/glycogen phosphorylase"/>
    <property type="match status" value="1"/>
</dbReference>
<dbReference type="Proteomes" id="UP000075653">
    <property type="component" value="Unassembled WGS sequence"/>
</dbReference>
<accession>A0A149VZW4</accession>
<protein>
    <submittedName>
        <fullName evidence="4">Glycosyltransferase family 9 protein</fullName>
    </submittedName>
    <submittedName>
        <fullName evidence="3">Lipopolysaccharide core heptosyltransferase RfaQ</fullName>
        <ecNumber evidence="3">2.-.-.-</ecNumber>
    </submittedName>
</protein>
<keyword evidence="2 3" id="KW-0808">Transferase</keyword>
<organism evidence="3 5">
    <name type="scientific">Ferrovum myxofaciens</name>
    <dbReference type="NCBI Taxonomy" id="416213"/>
    <lineage>
        <taxon>Bacteria</taxon>
        <taxon>Pseudomonadati</taxon>
        <taxon>Pseudomonadota</taxon>
        <taxon>Betaproteobacteria</taxon>
        <taxon>Ferrovales</taxon>
        <taxon>Ferrovaceae</taxon>
        <taxon>Ferrovum</taxon>
    </lineage>
</organism>
<keyword evidence="5" id="KW-1185">Reference proteome</keyword>
<dbReference type="CDD" id="cd03789">
    <property type="entry name" value="GT9_LPS_heptosyltransferase"/>
    <property type="match status" value="1"/>
</dbReference>
<evidence type="ECO:0000313" key="3">
    <source>
        <dbReference type="EMBL" id="KXW58752.1"/>
    </source>
</evidence>
<dbReference type="InterPro" id="IPR002201">
    <property type="entry name" value="Glyco_trans_9"/>
</dbReference>
<dbReference type="PANTHER" id="PTHR30160">
    <property type="entry name" value="TETRAACYLDISACCHARIDE 4'-KINASE-RELATED"/>
    <property type="match status" value="1"/>
</dbReference>
<dbReference type="PANTHER" id="PTHR30160:SF1">
    <property type="entry name" value="LIPOPOLYSACCHARIDE 1,2-N-ACETYLGLUCOSAMINETRANSFERASE-RELATED"/>
    <property type="match status" value="1"/>
</dbReference>
<dbReference type="PATRIC" id="fig|1789004.3.peg.789"/>
<dbReference type="Pfam" id="PF01075">
    <property type="entry name" value="Glyco_transf_9"/>
    <property type="match status" value="1"/>
</dbReference>
<sequence>MTSDLPKKRFLILCTLRIGDILLATPLPRSLRKAYPDSRIDVLVLKGMASVLEGNPDIDEIIETPHRTTLGSRIKEWRALWRRYTHALSPVSSDRARLYAFVAAPLRLGFINPHTSSLSRRLLTHALLFDDETLHTVPHNLRLLEPLGIPPDCTVVPPTAGGSIPVLPKMYAVLHPYPKFTYKSWPLENWVTLIQELQKRSIPVVLTGSRDPEEMKVVQEIAQRTTALNLAGTLSLAETADLIRKAQFFVGPDTGITHMAAATSIPTLTLFGPTNPVKWGPWPATQDCAQQPWRRQGSQHQGNVWIIQGSGPCVPCHQEGCDRHAYSKSQCLETLPVSAVLDIIQTLQFAS</sequence>
<dbReference type="Proteomes" id="UP000683551">
    <property type="component" value="Chromosome"/>
</dbReference>
<dbReference type="InterPro" id="IPR051199">
    <property type="entry name" value="LPS_LOS_Heptosyltrfase"/>
</dbReference>
<evidence type="ECO:0000313" key="4">
    <source>
        <dbReference type="EMBL" id="QWY76686.1"/>
    </source>
</evidence>
<dbReference type="EC" id="2.-.-.-" evidence="3"/>
<dbReference type="Gene3D" id="3.40.50.2000">
    <property type="entry name" value="Glycogen Phosphorylase B"/>
    <property type="match status" value="2"/>
</dbReference>
<reference evidence="3 5" key="1">
    <citation type="submission" date="2016-01" db="EMBL/GenBank/DDBJ databases">
        <title>Genome sequence of the acidophilic iron oxidising Ferrovum strain Z-31.</title>
        <authorList>
            <person name="Poehlein A."/>
            <person name="Ullrich S.R."/>
            <person name="Schloemann M."/>
            <person name="Muehling M."/>
            <person name="Daniel R."/>
        </authorList>
    </citation>
    <scope>NUCLEOTIDE SEQUENCE [LARGE SCALE GENOMIC DNA]</scope>
    <source>
        <strain evidence="3 5">Z-31</strain>
    </source>
</reference>
<name>A0A8F3DVJ3_9PROT</name>
<dbReference type="RefSeq" id="WP_062187706.1">
    <property type="nucleotide sequence ID" value="NZ_CP053675.1"/>
</dbReference>
<accession>A0A8F3DVJ3</accession>
<reference evidence="4" key="2">
    <citation type="submission" date="2021-02" db="EMBL/GenBank/DDBJ databases">
        <title>Comparative genomics of Ferrovum myxofaciens strains, predominant extremophile bacteria forming large biofilm stalactites in acid mine ecosystems.</title>
        <authorList>
            <person name="Burkartova K."/>
            <person name="Ridl J."/>
            <person name="Pajer P."/>
            <person name="Falteisek L."/>
        </authorList>
    </citation>
    <scope>NUCLEOTIDE SEQUENCE</scope>
    <source>
        <strain evidence="4">MI1III</strain>
    </source>
</reference>
<evidence type="ECO:0000313" key="5">
    <source>
        <dbReference type="Proteomes" id="UP000075653"/>
    </source>
</evidence>
<dbReference type="EMBL" id="CP071137">
    <property type="protein sequence ID" value="QWY76686.1"/>
    <property type="molecule type" value="Genomic_DNA"/>
</dbReference>
<evidence type="ECO:0000256" key="1">
    <source>
        <dbReference type="ARBA" id="ARBA00022676"/>
    </source>
</evidence>
<dbReference type="EMBL" id="LRRD01000011">
    <property type="protein sequence ID" value="KXW58752.1"/>
    <property type="molecule type" value="Genomic_DNA"/>
</dbReference>
<proteinExistence type="predicted"/>
<evidence type="ECO:0000256" key="2">
    <source>
        <dbReference type="ARBA" id="ARBA00022679"/>
    </source>
</evidence>
<dbReference type="AlphaFoldDB" id="A0A8F3DVJ3"/>
<keyword evidence="1" id="KW-0328">Glycosyltransferase</keyword>
<gene>
    <name evidence="3" type="primary">rfaQ</name>
    <name evidence="3" type="ORF">FEMY_07800</name>
    <name evidence="4" type="ORF">JZL65_09260</name>
</gene>
<dbReference type="GO" id="GO:0009244">
    <property type="term" value="P:lipopolysaccharide core region biosynthetic process"/>
    <property type="evidence" value="ECO:0007669"/>
    <property type="project" value="TreeGrafter"/>
</dbReference>
<dbReference type="GO" id="GO:0008713">
    <property type="term" value="F:ADP-heptose-lipopolysaccharide heptosyltransferase activity"/>
    <property type="evidence" value="ECO:0007669"/>
    <property type="project" value="TreeGrafter"/>
</dbReference>
<dbReference type="GO" id="GO:0005829">
    <property type="term" value="C:cytosol"/>
    <property type="evidence" value="ECO:0007669"/>
    <property type="project" value="TreeGrafter"/>
</dbReference>